<keyword evidence="3" id="KW-1185">Reference proteome</keyword>
<evidence type="ECO:0000313" key="2">
    <source>
        <dbReference type="EMBL" id="KAI5960874.1"/>
    </source>
</evidence>
<feature type="compositionally biased region" description="Polar residues" evidence="1">
    <location>
        <begin position="552"/>
        <end position="566"/>
    </location>
</feature>
<comment type="caution">
    <text evidence="2">The sequence shown here is derived from an EMBL/GenBank/DDBJ whole genome shotgun (WGS) entry which is preliminary data.</text>
</comment>
<dbReference type="Proteomes" id="UP001204833">
    <property type="component" value="Unassembled WGS sequence"/>
</dbReference>
<dbReference type="AlphaFoldDB" id="A0AAD5BGT3"/>
<dbReference type="RefSeq" id="XP_051609628.1">
    <property type="nucleotide sequence ID" value="XM_051751117.1"/>
</dbReference>
<feature type="region of interest" description="Disordered" evidence="1">
    <location>
        <begin position="503"/>
        <end position="566"/>
    </location>
</feature>
<feature type="compositionally biased region" description="Polar residues" evidence="1">
    <location>
        <begin position="175"/>
        <end position="186"/>
    </location>
</feature>
<feature type="compositionally biased region" description="Basic and acidic residues" evidence="1">
    <location>
        <begin position="538"/>
        <end position="551"/>
    </location>
</feature>
<name>A0AAD5BGT3_9ASCO</name>
<protein>
    <submittedName>
        <fullName evidence="2">ADF1</fullName>
    </submittedName>
</protein>
<feature type="compositionally biased region" description="Low complexity" evidence="1">
    <location>
        <begin position="155"/>
        <end position="174"/>
    </location>
</feature>
<accession>A0AAD5BGT3</accession>
<feature type="compositionally biased region" description="Low complexity" evidence="1">
    <location>
        <begin position="117"/>
        <end position="145"/>
    </location>
</feature>
<feature type="region of interest" description="Disordered" evidence="1">
    <location>
        <begin position="353"/>
        <end position="379"/>
    </location>
</feature>
<evidence type="ECO:0000256" key="1">
    <source>
        <dbReference type="SAM" id="MobiDB-lite"/>
    </source>
</evidence>
<feature type="compositionally biased region" description="Low complexity" evidence="1">
    <location>
        <begin position="288"/>
        <end position="300"/>
    </location>
</feature>
<reference evidence="2 3" key="1">
    <citation type="journal article" date="2022" name="DNA Res.">
        <title>Genome analysis of five recently described species of the CUG-Ser clade uncovers Candida theae as a new hybrid lineage with pathogenic potential in the Candida parapsilosis species complex.</title>
        <authorList>
            <person name="Mixao V."/>
            <person name="Del Olmo V."/>
            <person name="Hegedusova E."/>
            <person name="Saus E."/>
            <person name="Pryszcz L."/>
            <person name="Cillingova A."/>
            <person name="Nosek J."/>
            <person name="Gabaldon T."/>
        </authorList>
    </citation>
    <scope>NUCLEOTIDE SEQUENCE [LARGE SCALE GENOMIC DNA]</scope>
    <source>
        <strain evidence="2 3">CBS 12239</strain>
    </source>
</reference>
<sequence length="566" mass="65476">MFRPTQSTSYPQQQYQKQQQQRQQQQQQRQYLQKQQQRHSELLQQQLQDQEQKLNQQQQQQQQQQKLLQQYQQVQYPFQQHSDLQQEHSQDYYSLPPNNLNHKEASRLQQQPQAHHPTPSQQQFTPSSFTSTNRPLQSSQQPQQQAGHNQISSRQDTNTTTPQQNYQQQLQPQQVSSSFPRPSSQTHQLHPYQHPLQYQLQYSQPMSAHNSQRQLPPQQQHHHHQQQQQQQFSQQIQHPQPSLYDANNYMYQAIPSSYQPRPQLAFQQQQQQHPPPPQEYYVPVVNNPSISSASPTSSSIQKERKLKGSEAVAATTGTAATAATATASPVETHEMVILPNFPERLQKILPHPPLAKAPVRPDITASSTAKRAKRKSRFTPEQDDLIVRLKRSGKSWDEIAEITGVGSYLTARNRYQVIVGQQGNNNSSAWDNNDKIFLRNLLDPAEFEKWRYIASELNKSTNKNFNDFEVREMVRVLFWSNPASFGVSEESIKEAVKEKKLTDKTIEQREQQRKKKMSKVVGVDIDDGGGGGTSGSKDVSDDQRNFYRDDNQITQQPSSNIYTKPY</sequence>
<feature type="compositionally biased region" description="Low complexity" evidence="1">
    <location>
        <begin position="12"/>
        <end position="35"/>
    </location>
</feature>
<gene>
    <name evidence="2" type="ORF">KGF57_001866</name>
</gene>
<dbReference type="EMBL" id="JAIHNG010000084">
    <property type="protein sequence ID" value="KAI5960874.1"/>
    <property type="molecule type" value="Genomic_DNA"/>
</dbReference>
<organism evidence="2 3">
    <name type="scientific">Candida theae</name>
    <dbReference type="NCBI Taxonomy" id="1198502"/>
    <lineage>
        <taxon>Eukaryota</taxon>
        <taxon>Fungi</taxon>
        <taxon>Dikarya</taxon>
        <taxon>Ascomycota</taxon>
        <taxon>Saccharomycotina</taxon>
        <taxon>Pichiomycetes</taxon>
        <taxon>Debaryomycetaceae</taxon>
        <taxon>Candida/Lodderomyces clade</taxon>
        <taxon>Candida</taxon>
    </lineage>
</organism>
<feature type="compositionally biased region" description="Polar residues" evidence="1">
    <location>
        <begin position="1"/>
        <end position="11"/>
    </location>
</feature>
<feature type="compositionally biased region" description="Low complexity" evidence="1">
    <location>
        <begin position="261"/>
        <end position="272"/>
    </location>
</feature>
<feature type="region of interest" description="Disordered" evidence="1">
    <location>
        <begin position="205"/>
        <end position="238"/>
    </location>
</feature>
<dbReference type="GeneID" id="76149925"/>
<feature type="region of interest" description="Disordered" evidence="1">
    <location>
        <begin position="261"/>
        <end position="310"/>
    </location>
</feature>
<evidence type="ECO:0000313" key="3">
    <source>
        <dbReference type="Proteomes" id="UP001204833"/>
    </source>
</evidence>
<feature type="region of interest" description="Disordered" evidence="1">
    <location>
        <begin position="1"/>
        <end position="40"/>
    </location>
</feature>
<proteinExistence type="predicted"/>
<feature type="region of interest" description="Disordered" evidence="1">
    <location>
        <begin position="80"/>
        <end position="189"/>
    </location>
</feature>
<feature type="compositionally biased region" description="Low complexity" evidence="1">
    <location>
        <begin position="226"/>
        <end position="238"/>
    </location>
</feature>